<keyword evidence="2" id="KW-1003">Cell membrane</keyword>
<dbReference type="InterPro" id="IPR007168">
    <property type="entry name" value="Phageshock_PspC_N"/>
</dbReference>
<dbReference type="GO" id="GO:0005886">
    <property type="term" value="C:plasma membrane"/>
    <property type="evidence" value="ECO:0007669"/>
    <property type="project" value="UniProtKB-SubCell"/>
</dbReference>
<protein>
    <submittedName>
        <fullName evidence="10">PspC domain-containing protein</fullName>
    </submittedName>
</protein>
<dbReference type="EMBL" id="PCMW01000088">
    <property type="protein sequence ID" value="PDS22527.1"/>
    <property type="molecule type" value="Genomic_DNA"/>
</dbReference>
<evidence type="ECO:0000256" key="6">
    <source>
        <dbReference type="SAM" id="Phobius"/>
    </source>
</evidence>
<evidence type="ECO:0000256" key="4">
    <source>
        <dbReference type="ARBA" id="ARBA00022989"/>
    </source>
</evidence>
<evidence type="ECO:0000256" key="3">
    <source>
        <dbReference type="ARBA" id="ARBA00022692"/>
    </source>
</evidence>
<evidence type="ECO:0000256" key="2">
    <source>
        <dbReference type="ARBA" id="ARBA00022475"/>
    </source>
</evidence>
<dbReference type="AlphaFoldDB" id="A0A2H3KV69"/>
<keyword evidence="5 6" id="KW-0472">Membrane</keyword>
<gene>
    <name evidence="10" type="ORF">B0A77_13255</name>
</gene>
<sequence length="577" mass="66199">MNKTVNINLGGFFYHIDEDAYQKLSRYFDAIKRSLKNSNGQDEIIKDIELRVSELFSEKQKSDKHVIGLKEVDEVIAVMGQPEDYRIDDEQSENQQTGFAFTNINGDKTRLKKLYRDKDHAMVGGVLAGLGHYFGVDKSWFRLIFLCMISFYGTGFLVYIILWIVIPEAVTTTEKLEMTGEPVTISNIEKKVRQEFENVSHTFSDFQEKNKIKNQNFTNSLGDFILTLLNIFLKFIGGMLIFTGFVTIVALLIGVFTLGNIHNIQFPWTTFIETGNYDYPIWTFGLTMFFVVGIPFFVLILLGLKLVSPSSKSIGNIAKNTLLAIWILSLTFAIAVGVQQIGAYSNEGRVVKKQNISLQPNDTLQIKFRYNENFANDIQQNELNITEDSLKNKIIFSNNVHFEIKKSNDKMVYIQIEKQANGSSLSDAKQRAERINYGFKMEGNQIWLDNYLTTNLDNKFRDQEVNIILYVPKGLIFKVDENVKEYDESDNDFFNLHYSSSDYIYKVGKSKVFCTNCPDDENDYDDVNYDEDLDEMAIPEVNINEKEINIKTDTISNTKGDLKELKISKDGIIIKTK</sequence>
<dbReference type="InterPro" id="IPR054321">
    <property type="entry name" value="PspC-rel_TM"/>
</dbReference>
<evidence type="ECO:0000259" key="9">
    <source>
        <dbReference type="Pfam" id="PF22744"/>
    </source>
</evidence>
<feature type="domain" description="PspC-related transmembrane region" evidence="8">
    <location>
        <begin position="204"/>
        <end position="343"/>
    </location>
</feature>
<evidence type="ECO:0000256" key="1">
    <source>
        <dbReference type="ARBA" id="ARBA00004162"/>
    </source>
</evidence>
<feature type="domain" description="Phage shock protein PspC N-terminal" evidence="7">
    <location>
        <begin position="112"/>
        <end position="169"/>
    </location>
</feature>
<dbReference type="InterPro" id="IPR052027">
    <property type="entry name" value="PspC"/>
</dbReference>
<feature type="transmembrane region" description="Helical" evidence="6">
    <location>
        <begin position="142"/>
        <end position="166"/>
    </location>
</feature>
<name>A0A2H3KV69_9FLAO</name>
<evidence type="ECO:0000313" key="10">
    <source>
        <dbReference type="EMBL" id="PDS22527.1"/>
    </source>
</evidence>
<dbReference type="OMA" id="MGQPEDY"/>
<feature type="domain" description="PspC-related ToastRack" evidence="9">
    <location>
        <begin position="387"/>
        <end position="519"/>
    </location>
</feature>
<dbReference type="RefSeq" id="WP_014084552.1">
    <property type="nucleotide sequence ID" value="NZ_CBCSFI010000042.1"/>
</dbReference>
<feature type="transmembrane region" description="Helical" evidence="6">
    <location>
        <begin position="323"/>
        <end position="344"/>
    </location>
</feature>
<evidence type="ECO:0000256" key="5">
    <source>
        <dbReference type="ARBA" id="ARBA00023136"/>
    </source>
</evidence>
<dbReference type="Pfam" id="PF04024">
    <property type="entry name" value="PspC"/>
    <property type="match status" value="1"/>
</dbReference>
<dbReference type="InterPro" id="IPR054319">
    <property type="entry name" value="PspC-rel_ToastRack"/>
</dbReference>
<keyword evidence="3 6" id="KW-0812">Transmembrane</keyword>
<reference evidence="10 11" key="1">
    <citation type="submission" date="2017-09" db="EMBL/GenBank/DDBJ databases">
        <title>Whole genomes of Flavobacteriaceae.</title>
        <authorList>
            <person name="Stine C."/>
            <person name="Li C."/>
            <person name="Tadesse D."/>
        </authorList>
    </citation>
    <scope>NUCLEOTIDE SEQUENCE [LARGE SCALE GENOMIC DNA]</scope>
    <source>
        <strain evidence="10 11">ATCC 35036</strain>
    </source>
</reference>
<organism evidence="10 11">
    <name type="scientific">Flavobacterium branchiophilum</name>
    <dbReference type="NCBI Taxonomy" id="55197"/>
    <lineage>
        <taxon>Bacteria</taxon>
        <taxon>Pseudomonadati</taxon>
        <taxon>Bacteroidota</taxon>
        <taxon>Flavobacteriia</taxon>
        <taxon>Flavobacteriales</taxon>
        <taxon>Flavobacteriaceae</taxon>
        <taxon>Flavobacterium</taxon>
    </lineage>
</organism>
<dbReference type="Pfam" id="PF22571">
    <property type="entry name" value="LiaI-LiaF-TM_PspC"/>
    <property type="match status" value="1"/>
</dbReference>
<feature type="transmembrane region" description="Helical" evidence="6">
    <location>
        <begin position="235"/>
        <end position="259"/>
    </location>
</feature>
<comment type="caution">
    <text evidence="10">The sequence shown here is derived from an EMBL/GenBank/DDBJ whole genome shotgun (WGS) entry which is preliminary data.</text>
</comment>
<evidence type="ECO:0000313" key="11">
    <source>
        <dbReference type="Proteomes" id="UP000220828"/>
    </source>
</evidence>
<dbReference type="Pfam" id="PF22744">
    <property type="entry name" value="Toast-rack_PspC-Cterm"/>
    <property type="match status" value="1"/>
</dbReference>
<dbReference type="PANTHER" id="PTHR33885:SF3">
    <property type="entry name" value="PHAGE SHOCK PROTEIN C"/>
    <property type="match status" value="1"/>
</dbReference>
<dbReference type="OrthoDB" id="5772680at2"/>
<evidence type="ECO:0000259" key="8">
    <source>
        <dbReference type="Pfam" id="PF22571"/>
    </source>
</evidence>
<feature type="transmembrane region" description="Helical" evidence="6">
    <location>
        <begin position="279"/>
        <end position="302"/>
    </location>
</feature>
<keyword evidence="4 6" id="KW-1133">Transmembrane helix</keyword>
<comment type="subcellular location">
    <subcellularLocation>
        <location evidence="1">Cell membrane</location>
        <topology evidence="1">Single-pass membrane protein</topology>
    </subcellularLocation>
</comment>
<dbReference type="Proteomes" id="UP000220828">
    <property type="component" value="Unassembled WGS sequence"/>
</dbReference>
<evidence type="ECO:0000259" key="7">
    <source>
        <dbReference type="Pfam" id="PF04024"/>
    </source>
</evidence>
<dbReference type="PANTHER" id="PTHR33885">
    <property type="entry name" value="PHAGE SHOCK PROTEIN C"/>
    <property type="match status" value="1"/>
</dbReference>
<accession>A0A2H3KV69</accession>
<proteinExistence type="predicted"/>